<comment type="caution">
    <text evidence="2">The sequence shown here is derived from an EMBL/GenBank/DDBJ whole genome shotgun (WGS) entry which is preliminary data.</text>
</comment>
<dbReference type="CDD" id="cd01741">
    <property type="entry name" value="GATase1_1"/>
    <property type="match status" value="1"/>
</dbReference>
<dbReference type="PANTHER" id="PTHR42695">
    <property type="entry name" value="GLUTAMINE AMIDOTRANSFERASE YLR126C-RELATED"/>
    <property type="match status" value="1"/>
</dbReference>
<evidence type="ECO:0000313" key="3">
    <source>
        <dbReference type="Proteomes" id="UP000247569"/>
    </source>
</evidence>
<dbReference type="Proteomes" id="UP000247569">
    <property type="component" value="Unassembled WGS sequence"/>
</dbReference>
<reference evidence="2 3" key="1">
    <citation type="submission" date="2018-05" db="EMBL/GenBank/DDBJ databases">
        <title>Genomic Encyclopedia of Type Strains, Phase IV (KMG-IV): sequencing the most valuable type-strain genomes for metagenomic binning, comparative biology and taxonomic classification.</title>
        <authorList>
            <person name="Goeker M."/>
        </authorList>
    </citation>
    <scope>NUCLEOTIDE SEQUENCE [LARGE SCALE GENOMIC DNA]</scope>
    <source>
        <strain evidence="2 3">DSM 44704</strain>
    </source>
</reference>
<dbReference type="Pfam" id="PF00117">
    <property type="entry name" value="GATase"/>
    <property type="match status" value="1"/>
</dbReference>
<dbReference type="AlphaFoldDB" id="A0A318KAZ7"/>
<dbReference type="RefSeq" id="WP_040738773.1">
    <property type="nucleotide sequence ID" value="NZ_QJKF01000002.1"/>
</dbReference>
<dbReference type="GO" id="GO:0005829">
    <property type="term" value="C:cytosol"/>
    <property type="evidence" value="ECO:0007669"/>
    <property type="project" value="TreeGrafter"/>
</dbReference>
<protein>
    <submittedName>
        <fullName evidence="2">GMP synthase (Glutamine-hydrolysing)</fullName>
    </submittedName>
</protein>
<dbReference type="InterPro" id="IPR017926">
    <property type="entry name" value="GATASE"/>
</dbReference>
<feature type="domain" description="Glutamine amidotransferase" evidence="1">
    <location>
        <begin position="35"/>
        <end position="194"/>
    </location>
</feature>
<dbReference type="InterPro" id="IPR044992">
    <property type="entry name" value="ChyE-like"/>
</dbReference>
<dbReference type="NCBIfam" id="NF005743">
    <property type="entry name" value="PRK07567.1"/>
    <property type="match status" value="1"/>
</dbReference>
<dbReference type="OrthoDB" id="5196541at2"/>
<organism evidence="2 3">
    <name type="scientific">Nocardia tenerifensis</name>
    <dbReference type="NCBI Taxonomy" id="228006"/>
    <lineage>
        <taxon>Bacteria</taxon>
        <taxon>Bacillati</taxon>
        <taxon>Actinomycetota</taxon>
        <taxon>Actinomycetes</taxon>
        <taxon>Mycobacteriales</taxon>
        <taxon>Nocardiaceae</taxon>
        <taxon>Nocardia</taxon>
    </lineage>
</organism>
<name>A0A318KAZ7_9NOCA</name>
<evidence type="ECO:0000259" key="1">
    <source>
        <dbReference type="Pfam" id="PF00117"/>
    </source>
</evidence>
<evidence type="ECO:0000313" key="2">
    <source>
        <dbReference type="EMBL" id="PXX68666.1"/>
    </source>
</evidence>
<gene>
    <name evidence="2" type="ORF">DFR70_102350</name>
</gene>
<dbReference type="InterPro" id="IPR029062">
    <property type="entry name" value="Class_I_gatase-like"/>
</dbReference>
<dbReference type="Gene3D" id="3.40.50.880">
    <property type="match status" value="1"/>
</dbReference>
<dbReference type="PROSITE" id="PS51273">
    <property type="entry name" value="GATASE_TYPE_1"/>
    <property type="match status" value="1"/>
</dbReference>
<dbReference type="SUPFAM" id="SSF52317">
    <property type="entry name" value="Class I glutamine amidotransferase-like"/>
    <property type="match status" value="1"/>
</dbReference>
<accession>A0A318KAZ7</accession>
<sequence>MPKPCLLLQLRPEHPAADDEYRAVLRAGELAPADMVRVQMDQQGLPDVVLDDYCAVIVGGGPSNVGNAESEKYDYQQRFEPALKKLLAEIVSRDFPYLGACYGLSILADVLGGTVSDKRYSEPPGAQTIELTDRAGEDPLFDGIPRAFRAFGGHKEACQEVPPNAVLLGTSATCPVQMIRVGQNVYATQFHPELDGDGLALRIEIYRHAGYFDPEEADSLTALGHRESIIAPKEILRRFLAKYRG</sequence>
<dbReference type="PANTHER" id="PTHR42695:SF5">
    <property type="entry name" value="GLUTAMINE AMIDOTRANSFERASE YLR126C-RELATED"/>
    <property type="match status" value="1"/>
</dbReference>
<proteinExistence type="predicted"/>
<dbReference type="EMBL" id="QJKF01000002">
    <property type="protein sequence ID" value="PXX68666.1"/>
    <property type="molecule type" value="Genomic_DNA"/>
</dbReference>
<keyword evidence="3" id="KW-1185">Reference proteome</keyword>